<dbReference type="PANTHER" id="PTHR34136:SF1">
    <property type="entry name" value="UDP-N-ACETYL-D-MANNOSAMINURONIC ACID TRANSFERASE"/>
    <property type="match status" value="1"/>
</dbReference>
<dbReference type="Proteomes" id="UP001202134">
    <property type="component" value="Unassembled WGS sequence"/>
</dbReference>
<evidence type="ECO:0000313" key="4">
    <source>
        <dbReference type="Proteomes" id="UP001202134"/>
    </source>
</evidence>
<sequence length="240" mass="27352">MNSSSILEKVSYIEKSKVDDFINHLINVNQPTSLGFLNQHGYNLIAKSTEIDESFRQLDYVLRDGIGIKIACKYNHISAGENLNGTDLIPSIIKQAQFIHSDINFIVYGTVEPWLSIGANKLFLGNDYQSLDGFKDDEAYLDHFKENCRDERFNIVVLAMGMPKQERVAKLLKHANSARTLIICGGAIIDFQAGRHSRAPDFYRNNGLEWLYRLSKEPKRMFSRYVVGIPIFFANVALRK</sequence>
<proteinExistence type="predicted"/>
<comment type="caution">
    <text evidence="3">The sequence shown here is derived from an EMBL/GenBank/DDBJ whole genome shotgun (WGS) entry which is preliminary data.</text>
</comment>
<evidence type="ECO:0000256" key="2">
    <source>
        <dbReference type="ARBA" id="ARBA00022679"/>
    </source>
</evidence>
<accession>A0ABT0KR36</accession>
<dbReference type="EMBL" id="JAKIKU010000006">
    <property type="protein sequence ID" value="MCL1046208.1"/>
    <property type="molecule type" value="Genomic_DNA"/>
</dbReference>
<reference evidence="3 4" key="1">
    <citation type="submission" date="2022-01" db="EMBL/GenBank/DDBJ databases">
        <title>Whole genome-based taxonomy of the Shewanellaceae.</title>
        <authorList>
            <person name="Martin-Rodriguez A.J."/>
        </authorList>
    </citation>
    <scope>NUCLEOTIDE SEQUENCE [LARGE SCALE GENOMIC DNA]</scope>
    <source>
        <strain evidence="3 4">DSM 24955</strain>
    </source>
</reference>
<dbReference type="InterPro" id="IPR004629">
    <property type="entry name" value="WecG_TagA_CpsF"/>
</dbReference>
<dbReference type="NCBIfam" id="TIGR00696">
    <property type="entry name" value="wecG_tagA_cpsF"/>
    <property type="match status" value="1"/>
</dbReference>
<keyword evidence="1" id="KW-0328">Glycosyltransferase</keyword>
<protein>
    <submittedName>
        <fullName evidence="3">WecB/TagA/CpsF family glycosyltransferase</fullName>
    </submittedName>
</protein>
<dbReference type="Pfam" id="PF03808">
    <property type="entry name" value="Glyco_tran_WecG"/>
    <property type="match status" value="1"/>
</dbReference>
<dbReference type="CDD" id="cd06533">
    <property type="entry name" value="Glyco_transf_WecG_TagA"/>
    <property type="match status" value="1"/>
</dbReference>
<name>A0ABT0KR36_9GAMM</name>
<dbReference type="PANTHER" id="PTHR34136">
    <property type="match status" value="1"/>
</dbReference>
<organism evidence="3 4">
    <name type="scientific">Shewanella electrodiphila</name>
    <dbReference type="NCBI Taxonomy" id="934143"/>
    <lineage>
        <taxon>Bacteria</taxon>
        <taxon>Pseudomonadati</taxon>
        <taxon>Pseudomonadota</taxon>
        <taxon>Gammaproteobacteria</taxon>
        <taxon>Alteromonadales</taxon>
        <taxon>Shewanellaceae</taxon>
        <taxon>Shewanella</taxon>
    </lineage>
</organism>
<evidence type="ECO:0000313" key="3">
    <source>
        <dbReference type="EMBL" id="MCL1046208.1"/>
    </source>
</evidence>
<evidence type="ECO:0000256" key="1">
    <source>
        <dbReference type="ARBA" id="ARBA00022676"/>
    </source>
</evidence>
<gene>
    <name evidence="3" type="ORF">L2737_12865</name>
</gene>
<keyword evidence="2" id="KW-0808">Transferase</keyword>
<dbReference type="RefSeq" id="WP_248955965.1">
    <property type="nucleotide sequence ID" value="NZ_JAKIKU010000006.1"/>
</dbReference>
<keyword evidence="4" id="KW-1185">Reference proteome</keyword>